<dbReference type="InterPro" id="IPR002872">
    <property type="entry name" value="Proline_DH_dom"/>
</dbReference>
<proteinExistence type="inferred from homology"/>
<evidence type="ECO:0000256" key="3">
    <source>
        <dbReference type="ARBA" id="ARBA00023002"/>
    </source>
</evidence>
<dbReference type="PROSITE" id="PS00687">
    <property type="entry name" value="ALDEHYDE_DEHYDR_GLU"/>
    <property type="match status" value="1"/>
</dbReference>
<evidence type="ECO:0000313" key="11">
    <source>
        <dbReference type="EMBL" id="MBP2319195.1"/>
    </source>
</evidence>
<dbReference type="RefSeq" id="WP_210049897.1">
    <property type="nucleotide sequence ID" value="NZ_JAGINX010000001.1"/>
</dbReference>
<dbReference type="GO" id="GO:0003842">
    <property type="term" value="F:L-glutamate gamma-semialdehyde dehydrogenase activity"/>
    <property type="evidence" value="ECO:0007669"/>
    <property type="project" value="UniProtKB-EC"/>
</dbReference>
<accession>A0ABS4T413</accession>
<reference evidence="11 12" key="1">
    <citation type="submission" date="2021-03" db="EMBL/GenBank/DDBJ databases">
        <title>Sequencing the genomes of 1000 actinobacteria strains.</title>
        <authorList>
            <person name="Klenk H.-P."/>
        </authorList>
    </citation>
    <scope>NUCLEOTIDE SEQUENCE [LARGE SCALE GENOMIC DNA]</scope>
    <source>
        <strain evidence="11 12">DSM 12544</strain>
    </source>
</reference>
<dbReference type="InterPro" id="IPR029510">
    <property type="entry name" value="Ald_DH_CS_GLU"/>
</dbReference>
<dbReference type="InterPro" id="IPR029041">
    <property type="entry name" value="FAD-linked_oxidoreductase-like"/>
</dbReference>
<evidence type="ECO:0000259" key="10">
    <source>
        <dbReference type="Pfam" id="PF01619"/>
    </source>
</evidence>
<dbReference type="SUPFAM" id="SSF53720">
    <property type="entry name" value="ALDH-like"/>
    <property type="match status" value="1"/>
</dbReference>
<evidence type="ECO:0000256" key="1">
    <source>
        <dbReference type="ARBA" id="ARBA00004786"/>
    </source>
</evidence>
<protein>
    <recommendedName>
        <fullName evidence="2">L-glutamate gamma-semialdehyde dehydrogenase</fullName>
        <ecNumber evidence="2">1.2.1.88</ecNumber>
    </recommendedName>
</protein>
<evidence type="ECO:0000256" key="4">
    <source>
        <dbReference type="ARBA" id="ARBA00023027"/>
    </source>
</evidence>
<dbReference type="Gene3D" id="3.40.309.10">
    <property type="entry name" value="Aldehyde Dehydrogenase, Chain A, domain 2"/>
    <property type="match status" value="1"/>
</dbReference>
<keyword evidence="3 7" id="KW-0560">Oxidoreductase</keyword>
<evidence type="ECO:0000256" key="5">
    <source>
        <dbReference type="ARBA" id="ARBA00048142"/>
    </source>
</evidence>
<dbReference type="PANTHER" id="PTHR42862:SF1">
    <property type="entry name" value="DELTA-1-PYRROLINE-5-CARBOXYLATE DEHYDROGENASE 2, ISOFORM A-RELATED"/>
    <property type="match status" value="1"/>
</dbReference>
<dbReference type="Pfam" id="PF00171">
    <property type="entry name" value="Aldedh"/>
    <property type="match status" value="1"/>
</dbReference>
<evidence type="ECO:0000256" key="2">
    <source>
        <dbReference type="ARBA" id="ARBA00012884"/>
    </source>
</evidence>
<evidence type="ECO:0000259" key="9">
    <source>
        <dbReference type="Pfam" id="PF00171"/>
    </source>
</evidence>
<feature type="region of interest" description="Disordered" evidence="8">
    <location>
        <begin position="466"/>
        <end position="506"/>
    </location>
</feature>
<dbReference type="PIRSF" id="PIRSF000197">
    <property type="entry name" value="Bifunct_PutA"/>
    <property type="match status" value="1"/>
</dbReference>
<dbReference type="SUPFAM" id="SSF51730">
    <property type="entry name" value="FAD-linked oxidoreductase"/>
    <property type="match status" value="1"/>
</dbReference>
<dbReference type="GO" id="GO:0004657">
    <property type="term" value="F:proline dehydrogenase activity"/>
    <property type="evidence" value="ECO:0007669"/>
    <property type="project" value="UniProtKB-EC"/>
</dbReference>
<dbReference type="Gene3D" id="3.20.20.220">
    <property type="match status" value="1"/>
</dbReference>
<dbReference type="InterPro" id="IPR016163">
    <property type="entry name" value="Ald_DH_C"/>
</dbReference>
<keyword evidence="4" id="KW-0520">NAD</keyword>
<name>A0ABS4T413_9MICC</name>
<comment type="caution">
    <text evidence="11">The sequence shown here is derived from an EMBL/GenBank/DDBJ whole genome shotgun (WGS) entry which is preliminary data.</text>
</comment>
<dbReference type="InterPro" id="IPR015590">
    <property type="entry name" value="Aldehyde_DH_dom"/>
</dbReference>
<comment type="similarity">
    <text evidence="7">Belongs to the aldehyde dehydrogenase family.</text>
</comment>
<feature type="domain" description="Proline dehydrogenase" evidence="10">
    <location>
        <begin position="133"/>
        <end position="430"/>
    </location>
</feature>
<dbReference type="PANTHER" id="PTHR42862">
    <property type="entry name" value="DELTA-1-PYRROLINE-5-CARBOXYLATE DEHYDROGENASE 1, ISOFORM A-RELATED"/>
    <property type="match status" value="1"/>
</dbReference>
<dbReference type="Proteomes" id="UP001519331">
    <property type="component" value="Unassembled WGS sequence"/>
</dbReference>
<keyword evidence="12" id="KW-1185">Reference proteome</keyword>
<dbReference type="EC" id="1.2.1.88" evidence="2"/>
<dbReference type="InterPro" id="IPR050485">
    <property type="entry name" value="Proline_metab_enzyme"/>
</dbReference>
<organism evidence="11 12">
    <name type="scientific">Nesterenkonia lacusekhoensis</name>
    <dbReference type="NCBI Taxonomy" id="150832"/>
    <lineage>
        <taxon>Bacteria</taxon>
        <taxon>Bacillati</taxon>
        <taxon>Actinomycetota</taxon>
        <taxon>Actinomycetes</taxon>
        <taxon>Micrococcales</taxon>
        <taxon>Micrococcaceae</taxon>
        <taxon>Nesterenkonia</taxon>
    </lineage>
</organism>
<gene>
    <name evidence="11" type="ORF">JOF45_002214</name>
</gene>
<dbReference type="Pfam" id="PF01619">
    <property type="entry name" value="Pro_dh"/>
    <property type="match status" value="1"/>
</dbReference>
<evidence type="ECO:0000256" key="8">
    <source>
        <dbReference type="SAM" id="MobiDB-lite"/>
    </source>
</evidence>
<evidence type="ECO:0000256" key="6">
    <source>
        <dbReference type="PROSITE-ProRule" id="PRU10007"/>
    </source>
</evidence>
<dbReference type="InterPro" id="IPR016160">
    <property type="entry name" value="Ald_DH_CS_CYS"/>
</dbReference>
<feature type="active site" evidence="6">
    <location>
        <position position="735"/>
    </location>
</feature>
<feature type="compositionally biased region" description="Basic and acidic residues" evidence="8">
    <location>
        <begin position="478"/>
        <end position="490"/>
    </location>
</feature>
<comment type="pathway">
    <text evidence="1">Amino-acid degradation; L-proline degradation into L-glutamate; L-glutamate from L-proline: step 2/2.</text>
</comment>
<dbReference type="EMBL" id="JAGINX010000001">
    <property type="protein sequence ID" value="MBP2319195.1"/>
    <property type="molecule type" value="Genomic_DNA"/>
</dbReference>
<comment type="catalytic activity">
    <reaction evidence="5">
        <text>L-glutamate 5-semialdehyde + NAD(+) + H2O = L-glutamate + NADH + 2 H(+)</text>
        <dbReference type="Rhea" id="RHEA:30235"/>
        <dbReference type="ChEBI" id="CHEBI:15377"/>
        <dbReference type="ChEBI" id="CHEBI:15378"/>
        <dbReference type="ChEBI" id="CHEBI:29985"/>
        <dbReference type="ChEBI" id="CHEBI:57540"/>
        <dbReference type="ChEBI" id="CHEBI:57945"/>
        <dbReference type="ChEBI" id="CHEBI:58066"/>
        <dbReference type="EC" id="1.2.1.88"/>
    </reaction>
</comment>
<sequence length="1185" mass="128215">MADHTRTELNRLAEASIEKVTQWLRATQDSGVKPHASAQRLSQVLSHPTGLDFTVGFVDRVIRTEDSKAAAQALSELGDLAPDTLSALDRAQIQAGSKLGKLMPGVVVPAARTRMRSMVGHMVIDARDEQFGKAVSEIRKDGHRLNINLLGEAVLGEEEADKHLEDTVRLLRRDDVDYVSIKASSIASQISMWGFEESVDYVVDRLIPLYTEAAKAPAGSKFINLDMEEYGDLRLTIAVFKKLLSLEQMKHYEGGIVIQAYLPDALAAVQELTEFAAARVADGGAGIKIRLVKGANLAMEHVHGDIHDWPVVTCESKEASDANYKRVLHWLLTPERMAGVRLGVAGHNLFDIAFAHLLGVERGVHNIEGAGRLEFEMLQGMAAEQQGPISDDVGQLLLYVPAVRPAEFDVAISYLVRRLEENAASENFMSGIFELSVDEQGQGSEIFRREAERFHSSIASLGEILERDGETAPTPQHTQDRTAEEQHDADDYSGGIPEFRNEPDTNPALEANQRWAEDVVERATPEWLAGQSLPQRLDAAEVDSLVADARSAAEQWAARPATDRAAILYRAADIMASRRGHLASIAAAEVGKSVAQSDPEISEAIDFLRYYAHRAVELEQVEHAVFTPDRLVLITPPWNFPLAIPAGGTAAGLAVGAAVIHKPSSPTPHCSMALLECLWDAGVPREVLHGVFPDESEAGQKLISHDGVDRVILTGASETAALFRSWKPELNINAETSGKDALIVTPAADRDLAVADLVRSAFGHAGQKCSAASLGILVGSVAHSERFRRQLVDAASSLVVDWPQNLSATVGPLTELPSEKLTRALTTLEPGESWLLEPKQLDDTGRLWSPGIKAGVKPGSFFHLTEVFGPVLGLMEAEDLEEAIELQNAVDYGLTGGIHSLEPAEVEQWLDQVQVGNAYVNRGITGAIVQRQPFGGWKKSSVGLGSKAGGPNYLMLLGTWSDAYGTEGAPAPKNAISSPAAGLLTAVRENELLSAEDLDWVRTAAADDAHWWAEEFGAAKDRTGLDSEANIFRYRSQEVLLRFSEDAPVREVVRTLAAATVTGSPVSISYAPSVSDETKKALTALAGELGLTLAREANANFAAELAAGSCDVGVGARVRVVGTLSAEVREKLAPRPEVALLDDAVTSSGRVELRYWVKEQSVSMTLHRFGNPSRRFHDLADELKK</sequence>
<dbReference type="InterPro" id="IPR025703">
    <property type="entry name" value="Bifunct_PutA"/>
</dbReference>
<dbReference type="InterPro" id="IPR016162">
    <property type="entry name" value="Ald_DH_N"/>
</dbReference>
<evidence type="ECO:0000313" key="12">
    <source>
        <dbReference type="Proteomes" id="UP001519331"/>
    </source>
</evidence>
<dbReference type="PROSITE" id="PS00070">
    <property type="entry name" value="ALDEHYDE_DEHYDR_CYS"/>
    <property type="match status" value="1"/>
</dbReference>
<dbReference type="InterPro" id="IPR016161">
    <property type="entry name" value="Ald_DH/histidinol_DH"/>
</dbReference>
<evidence type="ECO:0000256" key="7">
    <source>
        <dbReference type="RuleBase" id="RU003345"/>
    </source>
</evidence>
<dbReference type="Gene3D" id="3.40.605.10">
    <property type="entry name" value="Aldehyde Dehydrogenase, Chain A, domain 1"/>
    <property type="match status" value="1"/>
</dbReference>
<feature type="domain" description="Aldehyde dehydrogenase" evidence="9">
    <location>
        <begin position="535"/>
        <end position="953"/>
    </location>
</feature>